<dbReference type="AlphaFoldDB" id="A0A857D0G4"/>
<dbReference type="EMBL" id="CP046973">
    <property type="protein sequence ID" value="QGZ89171.1"/>
    <property type="molecule type" value="Genomic_DNA"/>
</dbReference>
<evidence type="ECO:0000313" key="3">
    <source>
        <dbReference type="Proteomes" id="UP000438345"/>
    </source>
</evidence>
<sequence length="86" mass="9241">MQGNLLKSLKPPTSPENFELPFEGKLGTCALIMYLLGERSSPLHCGQNPLLSGCLEPAPSARRGFADHPKQGESLREPPSNKGLAL</sequence>
<accession>A0A857D0G4</accession>
<name>A0A857D0G4_MICAE</name>
<reference evidence="2 3" key="1">
    <citation type="submission" date="2019-12" db="EMBL/GenBank/DDBJ databases">
        <title>Complete genome sequence of Microcystis aeruginosa strain FD4.</title>
        <authorList>
            <person name="Urakawa H."/>
        </authorList>
    </citation>
    <scope>NUCLEOTIDE SEQUENCE [LARGE SCALE GENOMIC DNA]</scope>
    <source>
        <strain evidence="2 3">FD4</strain>
    </source>
</reference>
<evidence type="ECO:0000256" key="1">
    <source>
        <dbReference type="SAM" id="MobiDB-lite"/>
    </source>
</evidence>
<dbReference type="Proteomes" id="UP000438345">
    <property type="component" value="Chromosome"/>
</dbReference>
<gene>
    <name evidence="2" type="ORF">GQR42_05835</name>
</gene>
<proteinExistence type="predicted"/>
<protein>
    <submittedName>
        <fullName evidence="2">Uncharacterized protein</fullName>
    </submittedName>
</protein>
<organism evidence="2 3">
    <name type="scientific">Microcystis aeruginosa FD4</name>
    <dbReference type="NCBI Taxonomy" id="2686288"/>
    <lineage>
        <taxon>Bacteria</taxon>
        <taxon>Bacillati</taxon>
        <taxon>Cyanobacteriota</taxon>
        <taxon>Cyanophyceae</taxon>
        <taxon>Oscillatoriophycideae</taxon>
        <taxon>Chroococcales</taxon>
        <taxon>Microcystaceae</taxon>
        <taxon>Microcystis</taxon>
    </lineage>
</organism>
<evidence type="ECO:0000313" key="2">
    <source>
        <dbReference type="EMBL" id="QGZ89171.1"/>
    </source>
</evidence>
<feature type="compositionally biased region" description="Basic and acidic residues" evidence="1">
    <location>
        <begin position="64"/>
        <end position="76"/>
    </location>
</feature>
<feature type="region of interest" description="Disordered" evidence="1">
    <location>
        <begin position="56"/>
        <end position="86"/>
    </location>
</feature>